<evidence type="ECO:0008006" key="8">
    <source>
        <dbReference type="Google" id="ProtNLM"/>
    </source>
</evidence>
<evidence type="ECO:0000256" key="5">
    <source>
        <dbReference type="ARBA" id="ARBA00022691"/>
    </source>
</evidence>
<accession>G9WXD5</accession>
<dbReference type="Gene3D" id="3.40.50.150">
    <property type="entry name" value="Vaccinia Virus protein VP39"/>
    <property type="match status" value="1"/>
</dbReference>
<dbReference type="CDD" id="cd02440">
    <property type="entry name" value="AdoMet_MTases"/>
    <property type="match status" value="1"/>
</dbReference>
<dbReference type="GO" id="GO:0008276">
    <property type="term" value="F:protein methyltransferase activity"/>
    <property type="evidence" value="ECO:0007669"/>
    <property type="project" value="InterPro"/>
</dbReference>
<evidence type="ECO:0000256" key="4">
    <source>
        <dbReference type="ARBA" id="ARBA00022679"/>
    </source>
</evidence>
<dbReference type="SUPFAM" id="SSF53335">
    <property type="entry name" value="S-adenosyl-L-methionine-dependent methyltransferases"/>
    <property type="match status" value="1"/>
</dbReference>
<dbReference type="PANTHER" id="PTHR43182:SF1">
    <property type="entry name" value="COBALT-PRECORRIN-7 C(5)-METHYLTRANSFERASE"/>
    <property type="match status" value="1"/>
</dbReference>
<keyword evidence="3" id="KW-0489">Methyltransferase</keyword>
<gene>
    <name evidence="6" type="ORF">HMPREF9629_00024</name>
</gene>
<protein>
    <recommendedName>
        <fullName evidence="8">Precorrin-6Y C5,15-methyltransferase (Decarboxylating), CbiT subunit</fullName>
    </recommendedName>
</protein>
<evidence type="ECO:0000256" key="3">
    <source>
        <dbReference type="ARBA" id="ARBA00022603"/>
    </source>
</evidence>
<dbReference type="InterPro" id="IPR020596">
    <property type="entry name" value="rRNA_Ade_Mease_Trfase_CS"/>
</dbReference>
<sequence>MNDKEFIKNEKVPMTKEEIRYVTMGYLDITSKKNILDVGSGTGTISIEALMQNPDILVTAIETDDKAYATTLMNIESFEQRYGNIQNRIKLLKEKAPCELDVEFDAVFIGGSKGNVKEIIDWAGNLLEKNGTMVLNFITLENFYDTLKAIEENQNLIDIKGCQLSVNKLENLARYKYLKPLNPVFVISCKKI</sequence>
<reference evidence="6 7" key="1">
    <citation type="submission" date="2011-08" db="EMBL/GenBank/DDBJ databases">
        <title>The Genome Sequence of Eubacteriaceae bacterium ACC19a.</title>
        <authorList>
            <consortium name="The Broad Institute Genome Sequencing Platform"/>
            <person name="Earl A."/>
            <person name="Ward D."/>
            <person name="Feldgarden M."/>
            <person name="Gevers D."/>
            <person name="Sizova M."/>
            <person name="Hazen A."/>
            <person name="Epstein S."/>
            <person name="Young S.K."/>
            <person name="Zeng Q."/>
            <person name="Gargeya S."/>
            <person name="Fitzgerald M."/>
            <person name="Haas B."/>
            <person name="Abouelleil A."/>
            <person name="Alvarado L."/>
            <person name="Arachchi H.M."/>
            <person name="Berlin A."/>
            <person name="Brown A."/>
            <person name="Chapman S.B."/>
            <person name="Chen Z."/>
            <person name="Dunbar C."/>
            <person name="Freedman E."/>
            <person name="Gearin G."/>
            <person name="Gellesch M."/>
            <person name="Goldberg J."/>
            <person name="Griggs A."/>
            <person name="Gujja S."/>
            <person name="Heiman D."/>
            <person name="Howarth C."/>
            <person name="Larson L."/>
            <person name="Lui A."/>
            <person name="MacDonald P.J.P."/>
            <person name="Montmayeur A."/>
            <person name="Murphy C."/>
            <person name="Neiman D."/>
            <person name="Pearson M."/>
            <person name="Priest M."/>
            <person name="Roberts A."/>
            <person name="Saif S."/>
            <person name="Shea T."/>
            <person name="Shenoy N."/>
            <person name="Sisk P."/>
            <person name="Stolte C."/>
            <person name="Sykes S."/>
            <person name="Wortman J."/>
            <person name="Nusbaum C."/>
            <person name="Birren B."/>
        </authorList>
    </citation>
    <scope>NUCLEOTIDE SEQUENCE [LARGE SCALE GENOMIC DNA]</scope>
    <source>
        <strain evidence="6 7">ACC19a</strain>
    </source>
</reference>
<keyword evidence="4" id="KW-0808">Transferase</keyword>
<dbReference type="PANTHER" id="PTHR43182">
    <property type="entry name" value="COBALT-PRECORRIN-6B C(15)-METHYLTRANSFERASE (DECARBOXYLATING)"/>
    <property type="match status" value="1"/>
</dbReference>
<evidence type="ECO:0000256" key="2">
    <source>
        <dbReference type="ARBA" id="ARBA00022573"/>
    </source>
</evidence>
<dbReference type="GO" id="GO:0000179">
    <property type="term" value="F:rRNA (adenine-N6,N6-)-dimethyltransferase activity"/>
    <property type="evidence" value="ECO:0007669"/>
    <property type="project" value="InterPro"/>
</dbReference>
<comment type="pathway">
    <text evidence="1">Cofactor biosynthesis; adenosylcobalamin biosynthesis.</text>
</comment>
<evidence type="ECO:0000313" key="6">
    <source>
        <dbReference type="EMBL" id="EHL16782.1"/>
    </source>
</evidence>
<dbReference type="RefSeq" id="WP_009524261.1">
    <property type="nucleotide sequence ID" value="NZ_JH414546.1"/>
</dbReference>
<dbReference type="InterPro" id="IPR029063">
    <property type="entry name" value="SAM-dependent_MTases_sf"/>
</dbReference>
<dbReference type="UniPathway" id="UPA00148"/>
<dbReference type="BioCyc" id="EBAC796937-HMP:GMGH-24-MONOMER"/>
<dbReference type="InterPro" id="IPR050714">
    <property type="entry name" value="Cobalamin_biosynth_MTase"/>
</dbReference>
<dbReference type="Pfam" id="PF03602">
    <property type="entry name" value="Cons_hypoth95"/>
    <property type="match status" value="1"/>
</dbReference>
<evidence type="ECO:0000313" key="7">
    <source>
        <dbReference type="Proteomes" id="UP000006437"/>
    </source>
</evidence>
<dbReference type="GO" id="GO:0009236">
    <property type="term" value="P:cobalamin biosynthetic process"/>
    <property type="evidence" value="ECO:0007669"/>
    <property type="project" value="UniProtKB-UniPathway"/>
</dbReference>
<evidence type="ECO:0000256" key="1">
    <source>
        <dbReference type="ARBA" id="ARBA00004953"/>
    </source>
</evidence>
<name>G9WXD5_9FIRM</name>
<comment type="caution">
    <text evidence="6">The sequence shown here is derived from an EMBL/GenBank/DDBJ whole genome shotgun (WGS) entry which is preliminary data.</text>
</comment>
<dbReference type="NCBIfam" id="TIGR02469">
    <property type="entry name" value="CbiT"/>
    <property type="match status" value="1"/>
</dbReference>
<keyword evidence="5" id="KW-0949">S-adenosyl-L-methionine</keyword>
<dbReference type="AlphaFoldDB" id="G9WXD5"/>
<keyword evidence="2" id="KW-0169">Cobalamin biosynthesis</keyword>
<dbReference type="InterPro" id="IPR014008">
    <property type="entry name" value="Cbl_synth_MTase_CbiT"/>
</dbReference>
<dbReference type="HOGENOM" id="CLU_094143_0_0_9"/>
<organism evidence="6 7">
    <name type="scientific">Peptoanaerobacter stomatis</name>
    <dbReference type="NCBI Taxonomy" id="796937"/>
    <lineage>
        <taxon>Bacteria</taxon>
        <taxon>Bacillati</taxon>
        <taxon>Bacillota</taxon>
        <taxon>Clostridia</taxon>
        <taxon>Peptostreptococcales</taxon>
        <taxon>Filifactoraceae</taxon>
        <taxon>Peptoanaerobacter</taxon>
    </lineage>
</organism>
<dbReference type="EMBL" id="AFZE01000001">
    <property type="protein sequence ID" value="EHL16782.1"/>
    <property type="molecule type" value="Genomic_DNA"/>
</dbReference>
<dbReference type="Proteomes" id="UP000006437">
    <property type="component" value="Unassembled WGS sequence"/>
</dbReference>
<dbReference type="PROSITE" id="PS01131">
    <property type="entry name" value="RRNA_A_DIMETH"/>
    <property type="match status" value="1"/>
</dbReference>
<proteinExistence type="predicted"/>